<evidence type="ECO:0000259" key="2">
    <source>
        <dbReference type="Pfam" id="PF02627"/>
    </source>
</evidence>
<dbReference type="InterPro" id="IPR004675">
    <property type="entry name" value="AhpD_core"/>
</dbReference>
<dbReference type="GO" id="GO:0051920">
    <property type="term" value="F:peroxiredoxin activity"/>
    <property type="evidence" value="ECO:0007669"/>
    <property type="project" value="InterPro"/>
</dbReference>
<dbReference type="InterPro" id="IPR010195">
    <property type="entry name" value="Uncharacterised_peroxidase-rel"/>
</dbReference>
<dbReference type="PANTHER" id="PTHR35446">
    <property type="entry name" value="SI:CH211-175M2.5"/>
    <property type="match status" value="1"/>
</dbReference>
<protein>
    <submittedName>
        <fullName evidence="3">Alkylhydroperoxidase (Modular protein)</fullName>
    </submittedName>
</protein>
<organism evidence="3">
    <name type="scientific">mine drainage metagenome</name>
    <dbReference type="NCBI Taxonomy" id="410659"/>
    <lineage>
        <taxon>unclassified sequences</taxon>
        <taxon>metagenomes</taxon>
        <taxon>ecological metagenomes</taxon>
    </lineage>
</organism>
<gene>
    <name evidence="3" type="ORF">CARN4_1883</name>
</gene>
<feature type="domain" description="Carboxymuconolactone decarboxylase-like" evidence="2">
    <location>
        <begin position="155"/>
        <end position="237"/>
    </location>
</feature>
<dbReference type="NCBIfam" id="TIGR01926">
    <property type="entry name" value="peroxid_rel"/>
    <property type="match status" value="1"/>
</dbReference>
<dbReference type="EMBL" id="CABO01000019">
    <property type="protein sequence ID" value="CBI01562.1"/>
    <property type="molecule type" value="Genomic_DNA"/>
</dbReference>
<evidence type="ECO:0000313" key="3">
    <source>
        <dbReference type="EMBL" id="CBI01562.1"/>
    </source>
</evidence>
<dbReference type="AlphaFoldDB" id="E6Q302"/>
<comment type="caution">
    <text evidence="3">The sequence shown here is derived from an EMBL/GenBank/DDBJ whole genome shotgun (WGS) entry which is preliminary data.</text>
</comment>
<sequence>MQRKDHRLRLHARLRSARRRHRNQCQQQSAAADCGADARKPRAGTQKAPTRKSLHWRRATWRSPRGAPLHCSNINSLRQNSQLFANLLRHESSLLQDKNRRAAGERFGMNDPIRPSRFGEPDEATLPDDIAAIYAKNRERIGFVPNVFRAYAQRPEHFRAFMAYHDVLMRGESGLSRFEREAIVVVVSSENRCQYCMTAHGAALRIIGKDVELAEQLANNWRSARLSDRLRTILSFASRVNEPGFAASDAEIDALRAAGLTDNDIWDIAAIAAFFGFSNRMAGMMDMRPNAEFYSMGR</sequence>
<dbReference type="PANTHER" id="PTHR35446:SF2">
    <property type="entry name" value="CARBOXYMUCONOLACTONE DECARBOXYLASE-LIKE DOMAIN-CONTAINING PROTEIN"/>
    <property type="match status" value="1"/>
</dbReference>
<dbReference type="SUPFAM" id="SSF69118">
    <property type="entry name" value="AhpD-like"/>
    <property type="match status" value="1"/>
</dbReference>
<feature type="region of interest" description="Disordered" evidence="1">
    <location>
        <begin position="16"/>
        <end position="56"/>
    </location>
</feature>
<reference evidence="3" key="1">
    <citation type="submission" date="2009-10" db="EMBL/GenBank/DDBJ databases">
        <title>Diversity of trophic interactions inside an arsenic-rich microbial ecosystem.</title>
        <authorList>
            <person name="Bertin P.N."/>
            <person name="Heinrich-Salmeron A."/>
            <person name="Pelletier E."/>
            <person name="Goulhen-Chollet F."/>
            <person name="Arsene-Ploetze F."/>
            <person name="Gallien S."/>
            <person name="Calteau A."/>
            <person name="Vallenet D."/>
            <person name="Casiot C."/>
            <person name="Chane-Woon-Ming B."/>
            <person name="Giloteaux L."/>
            <person name="Barakat M."/>
            <person name="Bonnefoy V."/>
            <person name="Bruneel O."/>
            <person name="Chandler M."/>
            <person name="Cleiss J."/>
            <person name="Duran R."/>
            <person name="Elbaz-Poulichet F."/>
            <person name="Fonknechten N."/>
            <person name="Lauga B."/>
            <person name="Mornico D."/>
            <person name="Ortet P."/>
            <person name="Schaeffer C."/>
            <person name="Siguier P."/>
            <person name="Alexander Thil Smith A."/>
            <person name="Van Dorsselaer A."/>
            <person name="Weissenbach J."/>
            <person name="Medigue C."/>
            <person name="Le Paslier D."/>
        </authorList>
    </citation>
    <scope>NUCLEOTIDE SEQUENCE</scope>
</reference>
<proteinExistence type="predicted"/>
<dbReference type="InterPro" id="IPR029032">
    <property type="entry name" value="AhpD-like"/>
</dbReference>
<dbReference type="Gene3D" id="1.20.1290.10">
    <property type="entry name" value="AhpD-like"/>
    <property type="match status" value="1"/>
</dbReference>
<keyword evidence="3" id="KW-0560">Oxidoreductase</keyword>
<dbReference type="NCBIfam" id="TIGR00778">
    <property type="entry name" value="ahpD_dom"/>
    <property type="match status" value="1"/>
</dbReference>
<dbReference type="Gene3D" id="1.20.5.810">
    <property type="entry name" value="AhpD-like"/>
    <property type="match status" value="1"/>
</dbReference>
<name>E6Q302_9ZZZZ</name>
<keyword evidence="3" id="KW-0575">Peroxidase</keyword>
<dbReference type="Pfam" id="PF02627">
    <property type="entry name" value="CMD"/>
    <property type="match status" value="1"/>
</dbReference>
<dbReference type="InterPro" id="IPR003779">
    <property type="entry name" value="CMD-like"/>
</dbReference>
<evidence type="ECO:0000256" key="1">
    <source>
        <dbReference type="SAM" id="MobiDB-lite"/>
    </source>
</evidence>
<accession>E6Q302</accession>